<feature type="region of interest" description="Disordered" evidence="1">
    <location>
        <begin position="118"/>
        <end position="138"/>
    </location>
</feature>
<reference evidence="3" key="2">
    <citation type="submission" date="2001-11" db="EMBL/GenBank/DDBJ databases">
        <authorList>
            <person name="German Neurospora genome project"/>
        </authorList>
    </citation>
    <scope>NUCLEOTIDE SEQUENCE</scope>
</reference>
<accession>Q7RVQ4</accession>
<feature type="compositionally biased region" description="Basic and acidic residues" evidence="1">
    <location>
        <begin position="119"/>
        <end position="137"/>
    </location>
</feature>
<dbReference type="EMBL" id="AL355927">
    <property type="protein sequence ID" value="CAD11429.1"/>
    <property type="molecule type" value="Genomic_DNA"/>
</dbReference>
<feature type="compositionally biased region" description="Polar residues" evidence="1">
    <location>
        <begin position="221"/>
        <end position="248"/>
    </location>
</feature>
<evidence type="ECO:0000259" key="2">
    <source>
        <dbReference type="Pfam" id="PF06159"/>
    </source>
</evidence>
<dbReference type="PANTHER" id="PTHR13134">
    <property type="entry name" value="TRAFFICKING PROTEIN PARTICLE COMPLEX SUBUNIT 13"/>
    <property type="match status" value="1"/>
</dbReference>
<proteinExistence type="predicted"/>
<dbReference type="PANTHER" id="PTHR13134:SF3">
    <property type="entry name" value="TRAFFICKING PROTEIN PARTICLE COMPLEX SUBUNIT 13"/>
    <property type="match status" value="1"/>
</dbReference>
<dbReference type="InterPro" id="IPR010378">
    <property type="entry name" value="TRAPPC13"/>
</dbReference>
<dbReference type="InterPro" id="IPR055427">
    <property type="entry name" value="TRAPPC13_N"/>
</dbReference>
<accession>Q96U74</accession>
<evidence type="ECO:0000313" key="3">
    <source>
        <dbReference type="EMBL" id="CAD11429.1"/>
    </source>
</evidence>
<dbReference type="Pfam" id="PF06159">
    <property type="entry name" value="TRAPPC13_N"/>
    <property type="match status" value="1"/>
</dbReference>
<dbReference type="VEuPathDB" id="FungiDB:NCU01664"/>
<feature type="domain" description="Trafficking protein particle complex subunit 13 N-terminal" evidence="2">
    <location>
        <begin position="56"/>
        <end position="314"/>
    </location>
</feature>
<gene>
    <name evidence="3" type="primary">B1D1.040</name>
</gene>
<dbReference type="PIR" id="T49350">
    <property type="entry name" value="T49350"/>
</dbReference>
<reference evidence="3" key="1">
    <citation type="submission" date="2000-05" db="EMBL/GenBank/DDBJ databases">
        <authorList>
            <person name="Schulte U."/>
            <person name="Aign V."/>
            <person name="Hoheisel J."/>
            <person name="Brandt P."/>
            <person name="Fartmann B."/>
            <person name="Holland R."/>
            <person name="Nyakatura G."/>
            <person name="Mewes H.W."/>
            <person name="Mannhaupt G."/>
        </authorList>
    </citation>
    <scope>NUCLEOTIDE SEQUENCE</scope>
</reference>
<name>Q96U74_NEUCS</name>
<feature type="region of interest" description="Disordered" evidence="1">
    <location>
        <begin position="390"/>
        <end position="415"/>
    </location>
</feature>
<dbReference type="GO" id="GO:1990072">
    <property type="term" value="C:TRAPPIII protein complex"/>
    <property type="evidence" value="ECO:0007669"/>
    <property type="project" value="TreeGrafter"/>
</dbReference>
<sequence length="488" mass="52912">MLHRFLSFRNSFKMIRRDVSLLPACQSPLKLLCGPHFKLPRMNHQRFPSHEVKEPHSVSLKVLRLSRPSLVPQFPLHPPVIPPSLTSPIAGTSPAALPQRHLPPLPASLAYSPLGPIKKHGEDAHEAEGTGGERTRDGYYNTEPFILSPIVNLPPSFGSAYVGETFSCTLCANHNAPPIGEGGTSVKKTIRDVKIEAEMQTPSGQTTKLVLGDTAGDDNAGSGSSTANADNDNVITGSNASGGEDSNNATEAKTETETVATLDLLPPSTTLQKILNFGLKEEGTHVLGVTVSYYEATETSGRTRAFRKMYQFICKPSLIVRTKAGPLPSLPPVKAGNGKRRRRWVLEAQLENCSEDAILLEKAQLAEVQRGLKWRDCNWAGIGVGVGQGESTMTGEGISQQSQDQSQGPPRRPFLQPGESEQLCFIIEEKGGGEGDRDEQGEEGEAFEVEEKNGRIDFGVMALAWRTEMGNRGSLLTLKLGTKHVKPR</sequence>
<evidence type="ECO:0000256" key="1">
    <source>
        <dbReference type="SAM" id="MobiDB-lite"/>
    </source>
</evidence>
<dbReference type="HOGENOM" id="CLU_027041_1_1_1"/>
<dbReference type="AlphaFoldDB" id="Q96U74"/>
<organism evidence="3">
    <name type="scientific">Neurospora crassa</name>
    <dbReference type="NCBI Taxonomy" id="5141"/>
    <lineage>
        <taxon>Eukaryota</taxon>
        <taxon>Fungi</taxon>
        <taxon>Dikarya</taxon>
        <taxon>Ascomycota</taxon>
        <taxon>Pezizomycotina</taxon>
        <taxon>Sordariomycetes</taxon>
        <taxon>Sordariomycetidae</taxon>
        <taxon>Sordariales</taxon>
        <taxon>Sordariaceae</taxon>
        <taxon>Neurospora</taxon>
    </lineage>
</organism>
<protein>
    <submittedName>
        <fullName evidence="3">Uncharacterized protein B1D1.040</fullName>
    </submittedName>
</protein>
<feature type="region of interest" description="Disordered" evidence="1">
    <location>
        <begin position="200"/>
        <end position="258"/>
    </location>
</feature>